<dbReference type="SUPFAM" id="SSF52440">
    <property type="entry name" value="PreATP-grasp domain"/>
    <property type="match status" value="1"/>
</dbReference>
<dbReference type="InterPro" id="IPR011761">
    <property type="entry name" value="ATP-grasp"/>
</dbReference>
<dbReference type="InterPro" id="IPR020562">
    <property type="entry name" value="PRibGlycinamide_synth_N"/>
</dbReference>
<dbReference type="Pfam" id="PF01071">
    <property type="entry name" value="GARS_A"/>
    <property type="match status" value="1"/>
</dbReference>
<dbReference type="InterPro" id="IPR016185">
    <property type="entry name" value="PreATP-grasp_dom_sf"/>
</dbReference>
<keyword evidence="1" id="KW-0436">Ligase</keyword>
<dbReference type="Gene3D" id="3.40.50.20">
    <property type="match status" value="1"/>
</dbReference>
<dbReference type="Pfam" id="PF02844">
    <property type="entry name" value="GARS_N"/>
    <property type="match status" value="1"/>
</dbReference>
<sequence>MNILLVGGGAREHTIAWKLRQSPRVDDLLVAPGNAGTARIARNLPQIKANDLDGIAQAAREHKVELVVIGPEEPLVLGLADRLAAEGVAAFGTSKAASHLEGSKAFCKELCQRYGIPHARGASFTSRDDARDYLKQFDQVPVVKASGLAAGKGAIICETQEEALNTIDRMMVEGAFGEAGRTVVI</sequence>
<protein>
    <recommendedName>
        <fullName evidence="4">ATP-grasp domain-containing protein</fullName>
    </recommendedName>
</protein>
<reference evidence="5" key="1">
    <citation type="journal article" date="2014" name="Front. Microbiol.">
        <title>High frequency of phylogenetically diverse reductive dehalogenase-homologous genes in deep subseafloor sedimentary metagenomes.</title>
        <authorList>
            <person name="Kawai M."/>
            <person name="Futagami T."/>
            <person name="Toyoda A."/>
            <person name="Takaki Y."/>
            <person name="Nishi S."/>
            <person name="Hori S."/>
            <person name="Arai W."/>
            <person name="Tsubouchi T."/>
            <person name="Morono Y."/>
            <person name="Uchiyama I."/>
            <person name="Ito T."/>
            <person name="Fujiyama A."/>
            <person name="Inagaki F."/>
            <person name="Takami H."/>
        </authorList>
    </citation>
    <scope>NUCLEOTIDE SEQUENCE</scope>
    <source>
        <strain evidence="5">Expedition CK06-06</strain>
    </source>
</reference>
<evidence type="ECO:0000256" key="1">
    <source>
        <dbReference type="ARBA" id="ARBA00022598"/>
    </source>
</evidence>
<dbReference type="SMART" id="SM01209">
    <property type="entry name" value="GARS_A"/>
    <property type="match status" value="1"/>
</dbReference>
<comment type="caution">
    <text evidence="5">The sequence shown here is derived from an EMBL/GenBank/DDBJ whole genome shotgun (WGS) entry which is preliminary data.</text>
</comment>
<dbReference type="GO" id="GO:0005524">
    <property type="term" value="F:ATP binding"/>
    <property type="evidence" value="ECO:0007669"/>
    <property type="project" value="UniProtKB-KW"/>
</dbReference>
<dbReference type="SUPFAM" id="SSF56059">
    <property type="entry name" value="Glutathione synthetase ATP-binding domain-like"/>
    <property type="match status" value="1"/>
</dbReference>
<dbReference type="InterPro" id="IPR000115">
    <property type="entry name" value="PRibGlycinamide_synth"/>
</dbReference>
<dbReference type="EMBL" id="BARS01027445">
    <property type="protein sequence ID" value="GAG11962.1"/>
    <property type="molecule type" value="Genomic_DNA"/>
</dbReference>
<dbReference type="PROSITE" id="PS50975">
    <property type="entry name" value="ATP_GRASP"/>
    <property type="match status" value="1"/>
</dbReference>
<dbReference type="PANTHER" id="PTHR43472:SF1">
    <property type="entry name" value="PHOSPHORIBOSYLAMINE--GLYCINE LIGASE, CHLOROPLASTIC"/>
    <property type="match status" value="1"/>
</dbReference>
<dbReference type="Gene3D" id="3.30.1490.20">
    <property type="entry name" value="ATP-grasp fold, A domain"/>
    <property type="match status" value="1"/>
</dbReference>
<feature type="non-terminal residue" evidence="5">
    <location>
        <position position="185"/>
    </location>
</feature>
<dbReference type="InterPro" id="IPR020561">
    <property type="entry name" value="PRibGlycinamid_synth_ATP-grasp"/>
</dbReference>
<accession>X0VLB9</accession>
<evidence type="ECO:0000256" key="2">
    <source>
        <dbReference type="ARBA" id="ARBA00022741"/>
    </source>
</evidence>
<keyword evidence="2" id="KW-0547">Nucleotide-binding</keyword>
<dbReference type="PANTHER" id="PTHR43472">
    <property type="entry name" value="PHOSPHORIBOSYLAMINE--GLYCINE LIGASE"/>
    <property type="match status" value="1"/>
</dbReference>
<dbReference type="AlphaFoldDB" id="X0VLB9"/>
<dbReference type="GO" id="GO:0004637">
    <property type="term" value="F:phosphoribosylamine-glycine ligase activity"/>
    <property type="evidence" value="ECO:0007669"/>
    <property type="project" value="InterPro"/>
</dbReference>
<proteinExistence type="predicted"/>
<keyword evidence="3" id="KW-0067">ATP-binding</keyword>
<evidence type="ECO:0000256" key="3">
    <source>
        <dbReference type="ARBA" id="ARBA00022840"/>
    </source>
</evidence>
<evidence type="ECO:0000313" key="5">
    <source>
        <dbReference type="EMBL" id="GAG11962.1"/>
    </source>
</evidence>
<name>X0VLB9_9ZZZZ</name>
<gene>
    <name evidence="5" type="ORF">S01H1_43113</name>
</gene>
<organism evidence="5">
    <name type="scientific">marine sediment metagenome</name>
    <dbReference type="NCBI Taxonomy" id="412755"/>
    <lineage>
        <taxon>unclassified sequences</taxon>
        <taxon>metagenomes</taxon>
        <taxon>ecological metagenomes</taxon>
    </lineage>
</organism>
<dbReference type="InterPro" id="IPR013815">
    <property type="entry name" value="ATP_grasp_subdomain_1"/>
</dbReference>
<feature type="domain" description="ATP-grasp" evidence="4">
    <location>
        <begin position="108"/>
        <end position="162"/>
    </location>
</feature>
<evidence type="ECO:0000259" key="4">
    <source>
        <dbReference type="PROSITE" id="PS50975"/>
    </source>
</evidence>
<dbReference type="GO" id="GO:0046872">
    <property type="term" value="F:metal ion binding"/>
    <property type="evidence" value="ECO:0007669"/>
    <property type="project" value="InterPro"/>
</dbReference>
<dbReference type="GO" id="GO:0009113">
    <property type="term" value="P:purine nucleobase biosynthetic process"/>
    <property type="evidence" value="ECO:0007669"/>
    <property type="project" value="InterPro"/>
</dbReference>